<evidence type="ECO:0000313" key="2">
    <source>
        <dbReference type="Proteomes" id="UP000219452"/>
    </source>
</evidence>
<name>A0A286G2E7_9BACT</name>
<gene>
    <name evidence="1" type="ORF">SAMN06269250_3159</name>
</gene>
<evidence type="ECO:0000313" key="1">
    <source>
        <dbReference type="EMBL" id="SOD89695.1"/>
    </source>
</evidence>
<reference evidence="2" key="1">
    <citation type="submission" date="2017-09" db="EMBL/GenBank/DDBJ databases">
        <authorList>
            <person name="Varghese N."/>
            <person name="Submissions S."/>
        </authorList>
    </citation>
    <scope>NUCLEOTIDE SEQUENCE [LARGE SCALE GENOMIC DNA]</scope>
    <source>
        <strain evidence="2">DSM 29961</strain>
    </source>
</reference>
<dbReference type="Proteomes" id="UP000219452">
    <property type="component" value="Unassembled WGS sequence"/>
</dbReference>
<proteinExistence type="predicted"/>
<dbReference type="EMBL" id="OCNH01000002">
    <property type="protein sequence ID" value="SOD89695.1"/>
    <property type="molecule type" value="Genomic_DNA"/>
</dbReference>
<dbReference type="AlphaFoldDB" id="A0A286G2E7"/>
<dbReference type="NCBIfam" id="NF040572">
    <property type="entry name" value="heme_bind_FMP"/>
    <property type="match status" value="1"/>
</dbReference>
<dbReference type="NCBIfam" id="NF040571">
    <property type="entry name" value="peroxidase_FMP"/>
    <property type="match status" value="1"/>
</dbReference>
<dbReference type="OrthoDB" id="118689at2"/>
<protein>
    <submittedName>
        <fullName evidence="1">Uncharacterized protein</fullName>
    </submittedName>
</protein>
<dbReference type="InterPro" id="IPR047975">
    <property type="entry name" value="Heme_bind_FMP"/>
</dbReference>
<dbReference type="RefSeq" id="WP_097126742.1">
    <property type="nucleotide sequence ID" value="NZ_OCNH01000002.1"/>
</dbReference>
<sequence>MTDIKRFSPEVLTEKADYGIFEKLEGTWVNHNPDNNKTGWGLFTICMPSPGTNSETIPGIFHFLIQNYTEELTFTLVPGAVRNRGGANEQFCGAIKYNQSIQDLKGNSLHEENGMYLMLNDIYNHPADEKSIKTDIGFTQLEYGDGAVGPHYQPPYSISRSGTIPHGNTILLLGSEKKGKSCKPNFPSGIAAWDVNHLSISASMGLADTKKHGPIDLDEDAPEWVKDTSLPERDPNGNRTYTQRILADDLYPYSVRPDLRLRDAIQDQNITGYHLIEMTSGEQGGPEGGILNIPFLKRFTPTTEMNFKMWIETVLEDGVEFLQLQYEQIQFFEFHFGSDGGTTRWPHIQVNTLRKKKEEV</sequence>
<accession>A0A286G2E7</accession>
<keyword evidence="2" id="KW-1185">Reference proteome</keyword>
<organism evidence="1 2">
    <name type="scientific">Spirosoma fluviale</name>
    <dbReference type="NCBI Taxonomy" id="1597977"/>
    <lineage>
        <taxon>Bacteria</taxon>
        <taxon>Pseudomonadati</taxon>
        <taxon>Bacteroidota</taxon>
        <taxon>Cytophagia</taxon>
        <taxon>Cytophagales</taxon>
        <taxon>Cytophagaceae</taxon>
        <taxon>Spirosoma</taxon>
    </lineage>
</organism>